<dbReference type="InterPro" id="IPR001841">
    <property type="entry name" value="Znf_RING"/>
</dbReference>
<reference evidence="8 9" key="1">
    <citation type="submission" date="2024-01" db="EMBL/GenBank/DDBJ databases">
        <title>The genomes of 5 underutilized Papilionoideae crops provide insights into root nodulation and disease resistanc.</title>
        <authorList>
            <person name="Jiang F."/>
        </authorList>
    </citation>
    <scope>NUCLEOTIDE SEQUENCE [LARGE SCALE GENOMIC DNA]</scope>
    <source>
        <strain evidence="8">DUOXIRENSHENG_FW03</strain>
        <tissue evidence="8">Leaves</tissue>
    </source>
</reference>
<evidence type="ECO:0000313" key="8">
    <source>
        <dbReference type="EMBL" id="KAK7405409.1"/>
    </source>
</evidence>
<organism evidence="8 9">
    <name type="scientific">Psophocarpus tetragonolobus</name>
    <name type="common">Winged bean</name>
    <name type="synonym">Dolichos tetragonolobus</name>
    <dbReference type="NCBI Taxonomy" id="3891"/>
    <lineage>
        <taxon>Eukaryota</taxon>
        <taxon>Viridiplantae</taxon>
        <taxon>Streptophyta</taxon>
        <taxon>Embryophyta</taxon>
        <taxon>Tracheophyta</taxon>
        <taxon>Spermatophyta</taxon>
        <taxon>Magnoliopsida</taxon>
        <taxon>eudicotyledons</taxon>
        <taxon>Gunneridae</taxon>
        <taxon>Pentapetalae</taxon>
        <taxon>rosids</taxon>
        <taxon>fabids</taxon>
        <taxon>Fabales</taxon>
        <taxon>Fabaceae</taxon>
        <taxon>Papilionoideae</taxon>
        <taxon>50 kb inversion clade</taxon>
        <taxon>NPAAA clade</taxon>
        <taxon>indigoferoid/millettioid clade</taxon>
        <taxon>Phaseoleae</taxon>
        <taxon>Psophocarpus</taxon>
    </lineage>
</organism>
<evidence type="ECO:0000256" key="3">
    <source>
        <dbReference type="ARBA" id="ARBA00022723"/>
    </source>
</evidence>
<comment type="caution">
    <text evidence="8">The sequence shown here is derived from an EMBL/GenBank/DDBJ whole genome shotgun (WGS) entry which is preliminary data.</text>
</comment>
<dbReference type="Proteomes" id="UP001386955">
    <property type="component" value="Unassembled WGS sequence"/>
</dbReference>
<evidence type="ECO:0000256" key="4">
    <source>
        <dbReference type="ARBA" id="ARBA00022771"/>
    </source>
</evidence>
<dbReference type="PANTHER" id="PTHR15710:SF217">
    <property type="entry name" value="E3 UBIQUITIN-PROTEIN LIGASE RDUF2"/>
    <property type="match status" value="1"/>
</dbReference>
<evidence type="ECO:0000259" key="7">
    <source>
        <dbReference type="PROSITE" id="PS50089"/>
    </source>
</evidence>
<keyword evidence="9" id="KW-1185">Reference proteome</keyword>
<evidence type="ECO:0000256" key="1">
    <source>
        <dbReference type="ARBA" id="ARBA00000900"/>
    </source>
</evidence>
<dbReference type="SMART" id="SM00184">
    <property type="entry name" value="RING"/>
    <property type="match status" value="1"/>
</dbReference>
<name>A0AAN9SSD4_PSOTE</name>
<feature type="domain" description="RING-type" evidence="7">
    <location>
        <begin position="82"/>
        <end position="125"/>
    </location>
</feature>
<dbReference type="Gene3D" id="3.30.40.10">
    <property type="entry name" value="Zinc/RING finger domain, C3HC4 (zinc finger)"/>
    <property type="match status" value="1"/>
</dbReference>
<dbReference type="GO" id="GO:0008270">
    <property type="term" value="F:zinc ion binding"/>
    <property type="evidence" value="ECO:0007669"/>
    <property type="project" value="UniProtKB-KW"/>
</dbReference>
<dbReference type="PANTHER" id="PTHR15710">
    <property type="entry name" value="E3 UBIQUITIN-PROTEIN LIGASE PRAJA"/>
    <property type="match status" value="1"/>
</dbReference>
<evidence type="ECO:0000256" key="2">
    <source>
        <dbReference type="ARBA" id="ARBA00012483"/>
    </source>
</evidence>
<dbReference type="PROSITE" id="PS50089">
    <property type="entry name" value="ZF_RING_2"/>
    <property type="match status" value="1"/>
</dbReference>
<keyword evidence="5" id="KW-0862">Zinc</keyword>
<keyword evidence="4 6" id="KW-0863">Zinc-finger</keyword>
<dbReference type="SMART" id="SM00744">
    <property type="entry name" value="RINGv"/>
    <property type="match status" value="1"/>
</dbReference>
<gene>
    <name evidence="8" type="ORF">VNO78_06685</name>
</gene>
<dbReference type="Pfam" id="PF13639">
    <property type="entry name" value="zf-RING_2"/>
    <property type="match status" value="1"/>
</dbReference>
<keyword evidence="3" id="KW-0479">Metal-binding</keyword>
<proteinExistence type="predicted"/>
<dbReference type="EC" id="2.3.2.27" evidence="2"/>
<sequence>MQRSILDDSWIIDSTDLSQRRIGNTIGIIIDFDAVFDSIELGHYNTVNNEVLRVDPSNQDPIRNFQKIKIEEKEVLSSELLCSICLGVFPFGSEAVQMPQPCSHMFHQTCITKWLNINNTCPLCRRTI</sequence>
<evidence type="ECO:0000256" key="6">
    <source>
        <dbReference type="PROSITE-ProRule" id="PRU00175"/>
    </source>
</evidence>
<dbReference type="EMBL" id="JAYMYS010000002">
    <property type="protein sequence ID" value="KAK7405409.1"/>
    <property type="molecule type" value="Genomic_DNA"/>
</dbReference>
<dbReference type="GO" id="GO:0005737">
    <property type="term" value="C:cytoplasm"/>
    <property type="evidence" value="ECO:0007669"/>
    <property type="project" value="TreeGrafter"/>
</dbReference>
<dbReference type="SUPFAM" id="SSF57850">
    <property type="entry name" value="RING/U-box"/>
    <property type="match status" value="1"/>
</dbReference>
<protein>
    <recommendedName>
        <fullName evidence="2">RING-type E3 ubiquitin transferase</fullName>
        <ecNumber evidence="2">2.3.2.27</ecNumber>
    </recommendedName>
</protein>
<evidence type="ECO:0000313" key="9">
    <source>
        <dbReference type="Proteomes" id="UP001386955"/>
    </source>
</evidence>
<dbReference type="GO" id="GO:0016567">
    <property type="term" value="P:protein ubiquitination"/>
    <property type="evidence" value="ECO:0007669"/>
    <property type="project" value="TreeGrafter"/>
</dbReference>
<comment type="catalytic activity">
    <reaction evidence="1">
        <text>S-ubiquitinyl-[E2 ubiquitin-conjugating enzyme]-L-cysteine + [acceptor protein]-L-lysine = [E2 ubiquitin-conjugating enzyme]-L-cysteine + N(6)-ubiquitinyl-[acceptor protein]-L-lysine.</text>
        <dbReference type="EC" id="2.3.2.27"/>
    </reaction>
</comment>
<dbReference type="InterPro" id="IPR013083">
    <property type="entry name" value="Znf_RING/FYVE/PHD"/>
</dbReference>
<evidence type="ECO:0000256" key="5">
    <source>
        <dbReference type="ARBA" id="ARBA00022833"/>
    </source>
</evidence>
<accession>A0AAN9SSD4</accession>
<dbReference type="AlphaFoldDB" id="A0AAN9SSD4"/>
<dbReference type="InterPro" id="IPR011016">
    <property type="entry name" value="Znf_RING-CH"/>
</dbReference>
<dbReference type="GO" id="GO:0061630">
    <property type="term" value="F:ubiquitin protein ligase activity"/>
    <property type="evidence" value="ECO:0007669"/>
    <property type="project" value="UniProtKB-EC"/>
</dbReference>